<sequence length="251" mass="27602">MKPVSFFDKYASEYDWLTNAHARVAGHTKEVEALIERFSPKRVLDAGCATGLTASLFASNGIDAVGLDRSRDMLIAAEGKYGSSGLPLQFREGHFESLPKSMDSSFDLIVCLANAIAGVESKGNLKKSVDGFRRVLKPGGYLVLQALNIAALKDRQIMPVKTTEHDGIMYSRFLERLGNTSVLYVIRIDTRISPAQAELFRHETVCFTPDLLVQAILGAGFAGVRKYADLTMSKRFSGKARDIVIVAQRPR</sequence>
<reference evidence="2 3" key="1">
    <citation type="journal article" date="2018" name="ISME J.">
        <title>A methanotrophic archaeon couples anaerobic oxidation of methane to Fe(III) reduction.</title>
        <authorList>
            <person name="Cai C."/>
            <person name="Leu A.O."/>
            <person name="Xie G.J."/>
            <person name="Guo J."/>
            <person name="Feng Y."/>
            <person name="Zhao J.X."/>
            <person name="Tyson G.W."/>
            <person name="Yuan Z."/>
            <person name="Hu S."/>
        </authorList>
    </citation>
    <scope>NUCLEOTIDE SEQUENCE [LARGE SCALE GENOMIC DNA]</scope>
    <source>
        <strain evidence="2">FeB_12</strain>
    </source>
</reference>
<dbReference type="SUPFAM" id="SSF53335">
    <property type="entry name" value="S-adenosyl-L-methionine-dependent methyltransferases"/>
    <property type="match status" value="1"/>
</dbReference>
<dbReference type="Gene3D" id="3.40.50.150">
    <property type="entry name" value="Vaccinia Virus protein VP39"/>
    <property type="match status" value="1"/>
</dbReference>
<accession>A0A855X748</accession>
<evidence type="ECO:0000259" key="1">
    <source>
        <dbReference type="Pfam" id="PF13649"/>
    </source>
</evidence>
<organism evidence="2 3">
    <name type="scientific">candidate division GN15 bacterium</name>
    <dbReference type="NCBI Taxonomy" id="2072418"/>
    <lineage>
        <taxon>Bacteria</taxon>
        <taxon>candidate division GN15</taxon>
    </lineage>
</organism>
<dbReference type="Pfam" id="PF13649">
    <property type="entry name" value="Methyltransf_25"/>
    <property type="match status" value="1"/>
</dbReference>
<evidence type="ECO:0000313" key="3">
    <source>
        <dbReference type="Proteomes" id="UP000250918"/>
    </source>
</evidence>
<comment type="caution">
    <text evidence="2">The sequence shown here is derived from an EMBL/GenBank/DDBJ whole genome shotgun (WGS) entry which is preliminary data.</text>
</comment>
<feature type="domain" description="Methyltransferase" evidence="1">
    <location>
        <begin position="43"/>
        <end position="140"/>
    </location>
</feature>
<dbReference type="AlphaFoldDB" id="A0A855X748"/>
<dbReference type="PANTHER" id="PTHR43591">
    <property type="entry name" value="METHYLTRANSFERASE"/>
    <property type="match status" value="1"/>
</dbReference>
<evidence type="ECO:0000313" key="2">
    <source>
        <dbReference type="EMBL" id="PWB75934.1"/>
    </source>
</evidence>
<dbReference type="PANTHER" id="PTHR43591:SF110">
    <property type="entry name" value="RHODANESE DOMAIN-CONTAINING PROTEIN"/>
    <property type="match status" value="1"/>
</dbReference>
<protein>
    <recommendedName>
        <fullName evidence="1">Methyltransferase domain-containing protein</fullName>
    </recommendedName>
</protein>
<dbReference type="CDD" id="cd02440">
    <property type="entry name" value="AdoMet_MTases"/>
    <property type="match status" value="1"/>
</dbReference>
<dbReference type="Proteomes" id="UP000250918">
    <property type="component" value="Unassembled WGS sequence"/>
</dbReference>
<gene>
    <name evidence="2" type="ORF">C3F09_01350</name>
</gene>
<dbReference type="InterPro" id="IPR029063">
    <property type="entry name" value="SAM-dependent_MTases_sf"/>
</dbReference>
<name>A0A855X748_9BACT</name>
<dbReference type="InterPro" id="IPR041698">
    <property type="entry name" value="Methyltransf_25"/>
</dbReference>
<proteinExistence type="predicted"/>
<dbReference type="EMBL" id="PQAP01000006">
    <property type="protein sequence ID" value="PWB75934.1"/>
    <property type="molecule type" value="Genomic_DNA"/>
</dbReference>